<protein>
    <submittedName>
        <fullName evidence="1">Uncharacterized protein</fullName>
    </submittedName>
</protein>
<proteinExistence type="predicted"/>
<organism evidence="1 2">
    <name type="scientific">Bauhinia variegata</name>
    <name type="common">Purple orchid tree</name>
    <name type="synonym">Phanera variegata</name>
    <dbReference type="NCBI Taxonomy" id="167791"/>
    <lineage>
        <taxon>Eukaryota</taxon>
        <taxon>Viridiplantae</taxon>
        <taxon>Streptophyta</taxon>
        <taxon>Embryophyta</taxon>
        <taxon>Tracheophyta</taxon>
        <taxon>Spermatophyta</taxon>
        <taxon>Magnoliopsida</taxon>
        <taxon>eudicotyledons</taxon>
        <taxon>Gunneridae</taxon>
        <taxon>Pentapetalae</taxon>
        <taxon>rosids</taxon>
        <taxon>fabids</taxon>
        <taxon>Fabales</taxon>
        <taxon>Fabaceae</taxon>
        <taxon>Cercidoideae</taxon>
        <taxon>Cercideae</taxon>
        <taxon>Bauhiniinae</taxon>
        <taxon>Bauhinia</taxon>
    </lineage>
</organism>
<sequence>MQQELHQFPKFNKDPTLQAMRNNLLLVSSFLAFHFFTLLAQARDLDPYYCYSSCGDIKEIRYPFHLRGQPSSCGDPDYSLSCENNKAILEFGAGKYYVKSINYQTQRIRVVDANFANGICSLPMQPIRSYEVQGDIRYRGLVSNEEIGFVNCSKPINDTGFIRIPCMSTQNGSITYALFGSQMYHEYEQICSYPLLSVVLSAYYDFNAKQPSSLEDIQRLLQGGFDLGWSVECRDCIRSGRECSVYNATKPYHVCRRPDQELRDVTKIHILFVAGIICGILLAAALVYLLCRCIVKRKAAKARDKLYQSLNLKKYTYNEITSMTGNFADKLREDEFPNAS</sequence>
<evidence type="ECO:0000313" key="2">
    <source>
        <dbReference type="Proteomes" id="UP000828941"/>
    </source>
</evidence>
<gene>
    <name evidence="1" type="ORF">L6164_001659</name>
</gene>
<accession>A0ACB9QA62</accession>
<dbReference type="Proteomes" id="UP000828941">
    <property type="component" value="Chromosome 1"/>
</dbReference>
<dbReference type="EMBL" id="CM039426">
    <property type="protein sequence ID" value="KAI4357728.1"/>
    <property type="molecule type" value="Genomic_DNA"/>
</dbReference>
<keyword evidence="2" id="KW-1185">Reference proteome</keyword>
<name>A0ACB9QA62_BAUVA</name>
<reference evidence="1 2" key="1">
    <citation type="journal article" date="2022" name="DNA Res.">
        <title>Chromosomal-level genome assembly of the orchid tree Bauhinia variegata (Leguminosae; Cercidoideae) supports the allotetraploid origin hypothesis of Bauhinia.</title>
        <authorList>
            <person name="Zhong Y."/>
            <person name="Chen Y."/>
            <person name="Zheng D."/>
            <person name="Pang J."/>
            <person name="Liu Y."/>
            <person name="Luo S."/>
            <person name="Meng S."/>
            <person name="Qian L."/>
            <person name="Wei D."/>
            <person name="Dai S."/>
            <person name="Zhou R."/>
        </authorList>
    </citation>
    <scope>NUCLEOTIDE SEQUENCE [LARGE SCALE GENOMIC DNA]</scope>
    <source>
        <strain evidence="1">BV-YZ2020</strain>
    </source>
</reference>
<evidence type="ECO:0000313" key="1">
    <source>
        <dbReference type="EMBL" id="KAI4357728.1"/>
    </source>
</evidence>
<comment type="caution">
    <text evidence="1">The sequence shown here is derived from an EMBL/GenBank/DDBJ whole genome shotgun (WGS) entry which is preliminary data.</text>
</comment>